<evidence type="ECO:0000313" key="1">
    <source>
        <dbReference type="EMBL" id="KAJ2805459.1"/>
    </source>
</evidence>
<dbReference type="EMBL" id="JANBUP010001477">
    <property type="protein sequence ID" value="KAJ2805459.1"/>
    <property type="molecule type" value="Genomic_DNA"/>
</dbReference>
<keyword evidence="2" id="KW-1185">Reference proteome</keyword>
<name>A0ACC1LCP4_9FUNG</name>
<comment type="caution">
    <text evidence="1">The sequence shown here is derived from an EMBL/GenBank/DDBJ whole genome shotgun (WGS) entry which is preliminary data.</text>
</comment>
<dbReference type="Proteomes" id="UP001140096">
    <property type="component" value="Unassembled WGS sequence"/>
</dbReference>
<reference evidence="1" key="1">
    <citation type="submission" date="2022-07" db="EMBL/GenBank/DDBJ databases">
        <title>Phylogenomic reconstructions and comparative analyses of Kickxellomycotina fungi.</title>
        <authorList>
            <person name="Reynolds N.K."/>
            <person name="Stajich J.E."/>
            <person name="Barry K."/>
            <person name="Grigoriev I.V."/>
            <person name="Crous P."/>
            <person name="Smith M.E."/>
        </authorList>
    </citation>
    <scope>NUCLEOTIDE SEQUENCE</scope>
    <source>
        <strain evidence="1">CBS 102833</strain>
    </source>
</reference>
<accession>A0ACC1LCP4</accession>
<feature type="non-terminal residue" evidence="1">
    <location>
        <position position="68"/>
    </location>
</feature>
<organism evidence="1 2">
    <name type="scientific">Coemansia furcata</name>
    <dbReference type="NCBI Taxonomy" id="417177"/>
    <lineage>
        <taxon>Eukaryota</taxon>
        <taxon>Fungi</taxon>
        <taxon>Fungi incertae sedis</taxon>
        <taxon>Zoopagomycota</taxon>
        <taxon>Kickxellomycotina</taxon>
        <taxon>Kickxellomycetes</taxon>
        <taxon>Kickxellales</taxon>
        <taxon>Kickxellaceae</taxon>
        <taxon>Coemansia</taxon>
    </lineage>
</organism>
<gene>
    <name evidence="1" type="ORF">H4S07_004014</name>
</gene>
<proteinExistence type="predicted"/>
<evidence type="ECO:0000313" key="2">
    <source>
        <dbReference type="Proteomes" id="UP001140096"/>
    </source>
</evidence>
<sequence length="68" mass="7631">MDDYLAKHYGDVPKKARKNKSKTDKRHLQAATKYGTSIIDDNDDDWGPSTSDTRTPSKSNEEHPEPAA</sequence>
<protein>
    <submittedName>
        <fullName evidence="1">Uncharacterized protein</fullName>
    </submittedName>
</protein>